<evidence type="ECO:0000256" key="10">
    <source>
        <dbReference type="ARBA" id="ARBA00047671"/>
    </source>
</evidence>
<dbReference type="Pfam" id="PF00587">
    <property type="entry name" value="tRNA-synt_2b"/>
    <property type="match status" value="1"/>
</dbReference>
<dbReference type="AlphaFoldDB" id="V9TT38"/>
<dbReference type="PANTHER" id="PTHR42753">
    <property type="entry name" value="MITOCHONDRIAL RIBOSOME PROTEIN L39/PROLYL-TRNA LIGASE FAMILY MEMBER"/>
    <property type="match status" value="1"/>
</dbReference>
<accession>V9TT38</accession>
<dbReference type="Gene3D" id="3.40.50.800">
    <property type="entry name" value="Anticodon-binding domain"/>
    <property type="match status" value="1"/>
</dbReference>
<dbReference type="SUPFAM" id="SSF52954">
    <property type="entry name" value="Class II aaRS ABD-related"/>
    <property type="match status" value="1"/>
</dbReference>
<dbReference type="OrthoDB" id="9809052at2"/>
<dbReference type="InterPro" id="IPR050062">
    <property type="entry name" value="Pro-tRNA_synthetase"/>
</dbReference>
<dbReference type="InterPro" id="IPR004154">
    <property type="entry name" value="Anticodon-bd"/>
</dbReference>
<evidence type="ECO:0000256" key="5">
    <source>
        <dbReference type="ARBA" id="ARBA00022741"/>
    </source>
</evidence>
<comment type="catalytic activity">
    <reaction evidence="10">
        <text>tRNA(Pro) + L-proline + ATP = L-prolyl-tRNA(Pro) + AMP + diphosphate</text>
        <dbReference type="Rhea" id="RHEA:14305"/>
        <dbReference type="Rhea" id="RHEA-COMP:9700"/>
        <dbReference type="Rhea" id="RHEA-COMP:9702"/>
        <dbReference type="ChEBI" id="CHEBI:30616"/>
        <dbReference type="ChEBI" id="CHEBI:33019"/>
        <dbReference type="ChEBI" id="CHEBI:60039"/>
        <dbReference type="ChEBI" id="CHEBI:78442"/>
        <dbReference type="ChEBI" id="CHEBI:78532"/>
        <dbReference type="ChEBI" id="CHEBI:456215"/>
        <dbReference type="EC" id="6.1.1.15"/>
    </reaction>
</comment>
<dbReference type="EC" id="6.1.1.15" evidence="1"/>
<keyword evidence="5" id="KW-0547">Nucleotide-binding</keyword>
<dbReference type="GO" id="GO:0005829">
    <property type="term" value="C:cytosol"/>
    <property type="evidence" value="ECO:0007669"/>
    <property type="project" value="TreeGrafter"/>
</dbReference>
<gene>
    <name evidence="12" type="primary">proS</name>
    <name evidence="12" type="ORF">P856_525</name>
</gene>
<dbReference type="KEGG" id="efk:P856_525"/>
<dbReference type="RefSeq" id="WP_025300621.1">
    <property type="nucleotide sequence ID" value="NZ_CP006745.1"/>
</dbReference>
<evidence type="ECO:0000313" key="13">
    <source>
        <dbReference type="Proteomes" id="UP000018700"/>
    </source>
</evidence>
<evidence type="ECO:0000256" key="4">
    <source>
        <dbReference type="ARBA" id="ARBA00022598"/>
    </source>
</evidence>
<dbReference type="InterPro" id="IPR006195">
    <property type="entry name" value="aa-tRNA-synth_II"/>
</dbReference>
<dbReference type="NCBIfam" id="NF008979">
    <property type="entry name" value="PRK12325.1"/>
    <property type="match status" value="1"/>
</dbReference>
<dbReference type="PATRIC" id="fig|1401328.3.peg.519"/>
<dbReference type="InterPro" id="IPR002314">
    <property type="entry name" value="aa-tRNA-synt_IIb"/>
</dbReference>
<name>V9TT38_9PROT</name>
<evidence type="ECO:0000259" key="11">
    <source>
        <dbReference type="PROSITE" id="PS50862"/>
    </source>
</evidence>
<dbReference type="GO" id="GO:0006433">
    <property type="term" value="P:prolyl-tRNA aminoacylation"/>
    <property type="evidence" value="ECO:0007669"/>
    <property type="project" value="InterPro"/>
</dbReference>
<dbReference type="InterPro" id="IPR044140">
    <property type="entry name" value="ProRS_anticodon_short"/>
</dbReference>
<dbReference type="InterPro" id="IPR033730">
    <property type="entry name" value="ProRS_core_prok"/>
</dbReference>
<dbReference type="PROSITE" id="PS50862">
    <property type="entry name" value="AA_TRNA_LIGASE_II"/>
    <property type="match status" value="1"/>
</dbReference>
<dbReference type="CDD" id="cd00861">
    <property type="entry name" value="ProRS_anticodon_short"/>
    <property type="match status" value="1"/>
</dbReference>
<dbReference type="CDD" id="cd00779">
    <property type="entry name" value="ProRS_core_prok"/>
    <property type="match status" value="1"/>
</dbReference>
<dbReference type="InterPro" id="IPR045864">
    <property type="entry name" value="aa-tRNA-synth_II/BPL/LPL"/>
</dbReference>
<dbReference type="EMBL" id="CP006745">
    <property type="protein sequence ID" value="AHC73741.1"/>
    <property type="molecule type" value="Genomic_DNA"/>
</dbReference>
<dbReference type="eggNOG" id="COG0442">
    <property type="taxonomic scope" value="Bacteria"/>
</dbReference>
<feature type="domain" description="Aminoacyl-transfer RNA synthetases class-II family profile" evidence="11">
    <location>
        <begin position="33"/>
        <end position="338"/>
    </location>
</feature>
<dbReference type="GO" id="GO:0004827">
    <property type="term" value="F:proline-tRNA ligase activity"/>
    <property type="evidence" value="ECO:0007669"/>
    <property type="project" value="UniProtKB-EC"/>
</dbReference>
<keyword evidence="6" id="KW-0067">ATP-binding</keyword>
<dbReference type="Proteomes" id="UP000018700">
    <property type="component" value="Chromosome"/>
</dbReference>
<evidence type="ECO:0000256" key="1">
    <source>
        <dbReference type="ARBA" id="ARBA00012831"/>
    </source>
</evidence>
<evidence type="ECO:0000256" key="9">
    <source>
        <dbReference type="ARBA" id="ARBA00029731"/>
    </source>
</evidence>
<dbReference type="InterPro" id="IPR036621">
    <property type="entry name" value="Anticodon-bd_dom_sf"/>
</dbReference>
<evidence type="ECO:0000256" key="6">
    <source>
        <dbReference type="ARBA" id="ARBA00022840"/>
    </source>
</evidence>
<dbReference type="Pfam" id="PF03129">
    <property type="entry name" value="HGTP_anticodon"/>
    <property type="match status" value="1"/>
</dbReference>
<dbReference type="FunFam" id="3.30.930.10:FF:000042">
    <property type="entry name" value="probable proline--tRNA ligase, mitochondrial"/>
    <property type="match status" value="1"/>
</dbReference>
<dbReference type="SUPFAM" id="SSF55681">
    <property type="entry name" value="Class II aaRS and biotin synthetases"/>
    <property type="match status" value="1"/>
</dbReference>
<dbReference type="PANTHER" id="PTHR42753:SF2">
    <property type="entry name" value="PROLINE--TRNA LIGASE"/>
    <property type="match status" value="1"/>
</dbReference>
<organism evidence="12 13">
    <name type="scientific">Candidatus Endolissoclinum faulkneri L5</name>
    <dbReference type="NCBI Taxonomy" id="1401328"/>
    <lineage>
        <taxon>Bacteria</taxon>
        <taxon>Pseudomonadati</taxon>
        <taxon>Pseudomonadota</taxon>
        <taxon>Alphaproteobacteria</taxon>
        <taxon>Rhodospirillales</taxon>
        <taxon>Rhodospirillaceae</taxon>
        <taxon>Candidatus Endolissoclinum</taxon>
    </lineage>
</organism>
<keyword evidence="13" id="KW-1185">Reference proteome</keyword>
<keyword evidence="4" id="KW-0436">Ligase</keyword>
<dbReference type="HOGENOM" id="CLU_016739_4_2_5"/>
<evidence type="ECO:0000256" key="3">
    <source>
        <dbReference type="ARBA" id="ARBA00022490"/>
    </source>
</evidence>
<dbReference type="InterPro" id="IPR002316">
    <property type="entry name" value="Pro-tRNA-ligase_IIa"/>
</dbReference>
<proteinExistence type="predicted"/>
<evidence type="ECO:0000256" key="7">
    <source>
        <dbReference type="ARBA" id="ARBA00022917"/>
    </source>
</evidence>
<evidence type="ECO:0000313" key="12">
    <source>
        <dbReference type="EMBL" id="AHC73741.1"/>
    </source>
</evidence>
<dbReference type="STRING" id="1401328.P856_525"/>
<dbReference type="PRINTS" id="PR01046">
    <property type="entry name" value="TRNASYNTHPRO"/>
</dbReference>
<keyword evidence="7" id="KW-0648">Protein biosynthesis</keyword>
<reference evidence="12 13" key="1">
    <citation type="journal article" date="2013" name="PLoS ONE">
        <title>Bacterial endosymbiosis in a chordate host: long-term co-evolution and conservation of secondary metabolism.</title>
        <authorList>
            <person name="Kwan J.C."/>
            <person name="Schmidt E.W."/>
        </authorList>
    </citation>
    <scope>NUCLEOTIDE SEQUENCE [LARGE SCALE GENOMIC DNA]</scope>
    <source>
        <strain evidence="13">faulkneri L5</strain>
    </source>
</reference>
<evidence type="ECO:0000256" key="2">
    <source>
        <dbReference type="ARBA" id="ARBA00019110"/>
    </source>
</evidence>
<protein>
    <recommendedName>
        <fullName evidence="2">Proline--tRNA ligase</fullName>
        <ecNumber evidence="1">6.1.1.15</ecNumber>
    </recommendedName>
    <alternativeName>
        <fullName evidence="9">Prolyl-tRNA synthetase</fullName>
    </alternativeName>
</protein>
<sequence length="443" mass="51047">MRLSSYFLPTLKNSPREADTISHRLMLRAGMIQQSSTGIYSWLPLGFKVLKRIEQIIREEQNAAGWNEMLMPTIQPAELWYKNNCYNDYGPEMLRITDRHKHNMLYGPTNEWQITDIFKKHIHSYKKLPSRLYHIQWKFRDEVRPRFGVMRGREFLMKDAYSFDIDRETAKINYNRQFMAYLRTFNRLGLKALPVNADSGLIGGKMNHEFVILADKGESEVFCQKDWLNADVNIDKFDYNENLQPVVDSYLKRYSATKARHDPVNCPIELGNLINLPCIEVGHIFYLGNKYSEPMGARVTCPNGRKKVVHMGSYGIGISRLVGAIVEAYNDKNGIVWPEKIAPFHLGLINLSVDDMTCRTASEDIYTKLCSAGVDILMDDSYYRPGVKLAIMDLIGLPWQIVVSPRHAVNKIVEIKNRRTGKREEISVEEVLTRFAPANQALT</sequence>
<evidence type="ECO:0000256" key="8">
    <source>
        <dbReference type="ARBA" id="ARBA00023146"/>
    </source>
</evidence>
<dbReference type="Gene3D" id="3.30.930.10">
    <property type="entry name" value="Bira Bifunctional Protein, Domain 2"/>
    <property type="match status" value="1"/>
</dbReference>
<dbReference type="GO" id="GO:0005524">
    <property type="term" value="F:ATP binding"/>
    <property type="evidence" value="ECO:0007669"/>
    <property type="project" value="UniProtKB-KW"/>
</dbReference>
<keyword evidence="8 12" id="KW-0030">Aminoacyl-tRNA synthetase</keyword>
<keyword evidence="3" id="KW-0963">Cytoplasm</keyword>